<feature type="domain" description="Type I restriction modification DNA specificity" evidence="5">
    <location>
        <begin position="206"/>
        <end position="355"/>
    </location>
</feature>
<reference evidence="6 7" key="1">
    <citation type="journal article" date="2016" name="Sci. Rep.">
        <title>Metabolic traits of an uncultured archaeal lineage -MSBL1- from brine pools of the Red Sea.</title>
        <authorList>
            <person name="Mwirichia R."/>
            <person name="Alam I."/>
            <person name="Rashid M."/>
            <person name="Vinu M."/>
            <person name="Ba-Alawi W."/>
            <person name="Anthony Kamau A."/>
            <person name="Kamanda Ngugi D."/>
            <person name="Goker M."/>
            <person name="Klenk H.P."/>
            <person name="Bajic V."/>
            <person name="Stingl U."/>
        </authorList>
    </citation>
    <scope>NUCLEOTIDE SEQUENCE [LARGE SCALE GENOMIC DNA]</scope>
    <source>
        <strain evidence="6">SCGC-AAA261C02</strain>
    </source>
</reference>
<dbReference type="PANTHER" id="PTHR43140:SF1">
    <property type="entry name" value="TYPE I RESTRICTION ENZYME ECOKI SPECIFICITY SUBUNIT"/>
    <property type="match status" value="1"/>
</dbReference>
<dbReference type="Proteomes" id="UP000070520">
    <property type="component" value="Unassembled WGS sequence"/>
</dbReference>
<protein>
    <recommendedName>
        <fullName evidence="5">Type I restriction modification DNA specificity domain-containing protein</fullName>
    </recommendedName>
</protein>
<evidence type="ECO:0000256" key="4">
    <source>
        <dbReference type="SAM" id="Coils"/>
    </source>
</evidence>
<dbReference type="PATRIC" id="fig|1698272.3.peg.158"/>
<dbReference type="AlphaFoldDB" id="A0A133V0W7"/>
<gene>
    <name evidence="6" type="ORF">AKJ42_01760</name>
</gene>
<dbReference type="GO" id="GO:0009307">
    <property type="term" value="P:DNA restriction-modification system"/>
    <property type="evidence" value="ECO:0007669"/>
    <property type="project" value="UniProtKB-KW"/>
</dbReference>
<accession>A0A133V0W7</accession>
<dbReference type="InterPro" id="IPR051212">
    <property type="entry name" value="Type-I_RE_S_subunit"/>
</dbReference>
<evidence type="ECO:0000256" key="1">
    <source>
        <dbReference type="ARBA" id="ARBA00010923"/>
    </source>
</evidence>
<evidence type="ECO:0000256" key="3">
    <source>
        <dbReference type="ARBA" id="ARBA00023125"/>
    </source>
</evidence>
<keyword evidence="2" id="KW-0680">Restriction system</keyword>
<dbReference type="GO" id="GO:0003677">
    <property type="term" value="F:DNA binding"/>
    <property type="evidence" value="ECO:0007669"/>
    <property type="project" value="UniProtKB-KW"/>
</dbReference>
<keyword evidence="3" id="KW-0238">DNA-binding</keyword>
<dbReference type="PANTHER" id="PTHR43140">
    <property type="entry name" value="TYPE-1 RESTRICTION ENZYME ECOKI SPECIFICITY PROTEIN"/>
    <property type="match status" value="1"/>
</dbReference>
<sequence>MNDNEIPDHWEWGELRDVSQRLTSTVDPSENGGKLFEYYSFPAYDKNRAPSLTKGKEIGSRKRELHGGELLISRLNPRKGRVWKVSSSKRSKIASTEFVALELNENEVNKDYLYYYLKSANVTKVLVSKVAAATKSRKRVQYSDVMSLKIPIPPLGEQKKIAEKLDKIFKNVNEAKEAQQKAEEIKEKAMRAAISSLFGSLSAERVKLENKCEIIMGSSPPGKSYNEKGVGKKFLQGPKEFGSEYPQTNRYTSEPTKLCEEGDILITVRATLGKLNRADREYCIGRGLAALRTKNDLNQDFLHYFLLIQDHYWSRVSSGSTYKSITKTNLKNLKVPVPPPKEQEKTVEKLDKIREKVNNMWDGFKRRKEILEILPKAVLDKAFTGELVEA</sequence>
<dbReference type="Gene3D" id="3.90.220.20">
    <property type="entry name" value="DNA methylase specificity domains"/>
    <property type="match status" value="2"/>
</dbReference>
<comment type="similarity">
    <text evidence="1">Belongs to the type-I restriction system S methylase family.</text>
</comment>
<comment type="caution">
    <text evidence="6">The sequence shown here is derived from an EMBL/GenBank/DDBJ whole genome shotgun (WGS) entry which is preliminary data.</text>
</comment>
<evidence type="ECO:0000313" key="6">
    <source>
        <dbReference type="EMBL" id="KXB00072.1"/>
    </source>
</evidence>
<keyword evidence="7" id="KW-1185">Reference proteome</keyword>
<feature type="coiled-coil region" evidence="4">
    <location>
        <begin position="165"/>
        <end position="195"/>
    </location>
</feature>
<name>A0A133V0W7_9EURY</name>
<dbReference type="SUPFAM" id="SSF116734">
    <property type="entry name" value="DNA methylase specificity domain"/>
    <property type="match status" value="2"/>
</dbReference>
<proteinExistence type="inferred from homology"/>
<dbReference type="InterPro" id="IPR044946">
    <property type="entry name" value="Restrct_endonuc_typeI_TRD_sf"/>
</dbReference>
<organism evidence="6 7">
    <name type="scientific">candidate division MSBL1 archaeon SCGC-AAA261C02</name>
    <dbReference type="NCBI Taxonomy" id="1698272"/>
    <lineage>
        <taxon>Archaea</taxon>
        <taxon>Methanobacteriati</taxon>
        <taxon>Methanobacteriota</taxon>
        <taxon>candidate division MSBL1</taxon>
    </lineage>
</organism>
<dbReference type="InterPro" id="IPR000055">
    <property type="entry name" value="Restrct_endonuc_typeI_TRD"/>
</dbReference>
<dbReference type="EMBL" id="LHXW01000014">
    <property type="protein sequence ID" value="KXB00072.1"/>
    <property type="molecule type" value="Genomic_DNA"/>
</dbReference>
<keyword evidence="4" id="KW-0175">Coiled coil</keyword>
<feature type="domain" description="Type I restriction modification DNA specificity" evidence="5">
    <location>
        <begin position="7"/>
        <end position="179"/>
    </location>
</feature>
<evidence type="ECO:0000313" key="7">
    <source>
        <dbReference type="Proteomes" id="UP000070520"/>
    </source>
</evidence>
<dbReference type="Pfam" id="PF01420">
    <property type="entry name" value="Methylase_S"/>
    <property type="match status" value="2"/>
</dbReference>
<evidence type="ECO:0000259" key="5">
    <source>
        <dbReference type="Pfam" id="PF01420"/>
    </source>
</evidence>
<evidence type="ECO:0000256" key="2">
    <source>
        <dbReference type="ARBA" id="ARBA00022747"/>
    </source>
</evidence>